<dbReference type="AlphaFoldDB" id="A0A4R2JEU5"/>
<evidence type="ECO:0000313" key="5">
    <source>
        <dbReference type="Proteomes" id="UP000295680"/>
    </source>
</evidence>
<dbReference type="Pfam" id="PF13559">
    <property type="entry name" value="DUF4129"/>
    <property type="match status" value="1"/>
</dbReference>
<comment type="caution">
    <text evidence="4">The sequence shown here is derived from an EMBL/GenBank/DDBJ whole genome shotgun (WGS) entry which is preliminary data.</text>
</comment>
<dbReference type="SUPFAM" id="SSF54001">
    <property type="entry name" value="Cysteine proteinases"/>
    <property type="match status" value="1"/>
</dbReference>
<feature type="transmembrane region" description="Helical" evidence="2">
    <location>
        <begin position="577"/>
        <end position="600"/>
    </location>
</feature>
<feature type="transmembrane region" description="Helical" evidence="2">
    <location>
        <begin position="208"/>
        <end position="227"/>
    </location>
</feature>
<evidence type="ECO:0000256" key="2">
    <source>
        <dbReference type="SAM" id="Phobius"/>
    </source>
</evidence>
<feature type="transmembrane region" description="Helical" evidence="2">
    <location>
        <begin position="34"/>
        <end position="52"/>
    </location>
</feature>
<keyword evidence="5" id="KW-1185">Reference proteome</keyword>
<keyword evidence="2" id="KW-1133">Transmembrane helix</keyword>
<dbReference type="InterPro" id="IPR052901">
    <property type="entry name" value="Bact_TGase-like"/>
</dbReference>
<accession>A0A4R2JEU5</accession>
<dbReference type="Pfam" id="PF11992">
    <property type="entry name" value="TgpA_N"/>
    <property type="match status" value="1"/>
</dbReference>
<feature type="transmembrane region" description="Helical" evidence="2">
    <location>
        <begin position="148"/>
        <end position="164"/>
    </location>
</feature>
<feature type="domain" description="Transglutaminase-like" evidence="3">
    <location>
        <begin position="451"/>
        <end position="521"/>
    </location>
</feature>
<gene>
    <name evidence="4" type="ORF">EV192_10857</name>
</gene>
<feature type="transmembrane region" description="Helical" evidence="2">
    <location>
        <begin position="9"/>
        <end position="28"/>
    </location>
</feature>
<dbReference type="InterPro" id="IPR025403">
    <property type="entry name" value="TgpA-like_C"/>
</dbReference>
<feature type="transmembrane region" description="Helical" evidence="2">
    <location>
        <begin position="121"/>
        <end position="141"/>
    </location>
</feature>
<feature type="region of interest" description="Disordered" evidence="1">
    <location>
        <begin position="534"/>
        <end position="570"/>
    </location>
</feature>
<reference evidence="4 5" key="1">
    <citation type="submission" date="2019-03" db="EMBL/GenBank/DDBJ databases">
        <title>Genomic Encyclopedia of Type Strains, Phase IV (KMG-IV): sequencing the most valuable type-strain genomes for metagenomic binning, comparative biology and taxonomic classification.</title>
        <authorList>
            <person name="Goeker M."/>
        </authorList>
    </citation>
    <scope>NUCLEOTIDE SEQUENCE [LARGE SCALE GENOMIC DNA]</scope>
    <source>
        <strain evidence="4 5">DSM 45934</strain>
    </source>
</reference>
<dbReference type="InterPro" id="IPR002931">
    <property type="entry name" value="Transglutaminase-like"/>
</dbReference>
<proteinExistence type="predicted"/>
<dbReference type="SMART" id="SM00460">
    <property type="entry name" value="TGc"/>
    <property type="match status" value="1"/>
</dbReference>
<dbReference type="OrthoDB" id="9804023at2"/>
<evidence type="ECO:0000256" key="1">
    <source>
        <dbReference type="SAM" id="MobiDB-lite"/>
    </source>
</evidence>
<feature type="transmembrane region" description="Helical" evidence="2">
    <location>
        <begin position="170"/>
        <end position="188"/>
    </location>
</feature>
<dbReference type="PANTHER" id="PTHR42736:SF1">
    <property type="entry name" value="PROTEIN-GLUTAMINE GAMMA-GLUTAMYLTRANSFERASE"/>
    <property type="match status" value="1"/>
</dbReference>
<dbReference type="InterPro" id="IPR021878">
    <property type="entry name" value="TgpA_N"/>
</dbReference>
<protein>
    <submittedName>
        <fullName evidence="4">Uncharacterized protein DUF4129</fullName>
    </submittedName>
</protein>
<dbReference type="InterPro" id="IPR038765">
    <property type="entry name" value="Papain-like_cys_pep_sf"/>
</dbReference>
<evidence type="ECO:0000313" key="4">
    <source>
        <dbReference type="EMBL" id="TCO54769.1"/>
    </source>
</evidence>
<dbReference type="EMBL" id="SLWS01000008">
    <property type="protein sequence ID" value="TCO54769.1"/>
    <property type="molecule type" value="Genomic_DNA"/>
</dbReference>
<name>A0A4R2JEU5_9PSEU</name>
<keyword evidence="2" id="KW-0812">Transmembrane</keyword>
<dbReference type="Pfam" id="PF01841">
    <property type="entry name" value="Transglut_core"/>
    <property type="match status" value="1"/>
</dbReference>
<dbReference type="Gene3D" id="3.10.620.30">
    <property type="match status" value="1"/>
</dbReference>
<keyword evidence="2" id="KW-0472">Membrane</keyword>
<dbReference type="Proteomes" id="UP000295680">
    <property type="component" value="Unassembled WGS sequence"/>
</dbReference>
<dbReference type="RefSeq" id="WP_132122567.1">
    <property type="nucleotide sequence ID" value="NZ_SLWS01000008.1"/>
</dbReference>
<dbReference type="PANTHER" id="PTHR42736">
    <property type="entry name" value="PROTEIN-GLUTAMINE GAMMA-GLUTAMYLTRANSFERASE"/>
    <property type="match status" value="1"/>
</dbReference>
<organism evidence="4 5">
    <name type="scientific">Actinocrispum wychmicini</name>
    <dbReference type="NCBI Taxonomy" id="1213861"/>
    <lineage>
        <taxon>Bacteria</taxon>
        <taxon>Bacillati</taxon>
        <taxon>Actinomycetota</taxon>
        <taxon>Actinomycetes</taxon>
        <taxon>Pseudonocardiales</taxon>
        <taxon>Pseudonocardiaceae</taxon>
        <taxon>Actinocrispum</taxon>
    </lineage>
</organism>
<sequence>MTRPDLNRVAVIGLLGSTAVAGLLFAPVFGLPALLVPVLVVVLVGYGCVELAARWPRLAPFRPLLVVFLGLLGLIEAVLFPSTVAGLPTAASLRGIQLGFSEGWRLTLQSTLPARPDAEQLLFVPLAVLLATVLGVELLLLLRLRKPAVALLPGLVVAGLSQMYQALSGGSAFLAVACYAAPAALLLWAERPSRSRGHRRRLSNMDAWVAVPTVVAVTVGAVALGFLDPVGRDPYQLGDQQAAALRHNRINNPLQDVAHRLTQPDQEVFRYRGDGPVDRWSLAVLAGFDGANWSADVRLRRLGVGLDAAAGSTTRSADVRVRDLSGPWLPSQPKPLGVTGLTPLVDQSTGTLLLDQPTDQARAYRLTWSESTVDATALGVGSVDTQAVGGLGELGAVPADVDQLARNAVRGLRPTFQSALQLERFLGENYKIAQDKNLPTGNGWPQLRHFLLTSKVGTSEQFAAAYVLLARINGIPARLVVGFKGGTETDGGFHVVRNRDVLAWPEVAVAGVGWVPLDPTARAAAADPTTAQATGLAKATAQARKTLPAEQDLRPPQLPGQQQEDAADESTGAGTGVALIVTAGVLAVLLVGWLFGLPLAKAIRTRRRRRRAGTDAVIGAWDEVCDRLRAHGVPYRIGMTPRDLAESAAPVLGEQTAAPVLNLGQVLDMVLWSGVPVTNGAVRRAWNDVQLVSQGLAKLPFSARLRATMDPRTLLRPKDRSR</sequence>
<feature type="transmembrane region" description="Helical" evidence="2">
    <location>
        <begin position="64"/>
        <end position="84"/>
    </location>
</feature>
<evidence type="ECO:0000259" key="3">
    <source>
        <dbReference type="SMART" id="SM00460"/>
    </source>
</evidence>